<name>A0A426ZX13_ENSVE</name>
<evidence type="ECO:0000256" key="1">
    <source>
        <dbReference type="SAM" id="MobiDB-lite"/>
    </source>
</evidence>
<proteinExistence type="predicted"/>
<comment type="caution">
    <text evidence="2">The sequence shown here is derived from an EMBL/GenBank/DDBJ whole genome shotgun (WGS) entry which is preliminary data.</text>
</comment>
<feature type="compositionally biased region" description="Basic and acidic residues" evidence="1">
    <location>
        <begin position="1"/>
        <end position="26"/>
    </location>
</feature>
<sequence>MELLELRRGLRPDRRSRWRSHPEQRRSRSSSNSGRSNERERKEGTEKAMRWEWRGSGFAGEPSVGASKEELPLVAPDGSPGSEHKLDFTGASSLALWQTRKEKELNKGKRLDIDKEEVRLQHPLVLVPLRKQTRVAELCSDARVCSGGRDSSTDAEVRPSVESGDQSRPRRGCVLQT</sequence>
<feature type="region of interest" description="Disordered" evidence="1">
    <location>
        <begin position="144"/>
        <end position="177"/>
    </location>
</feature>
<organism evidence="2 3">
    <name type="scientific">Ensete ventricosum</name>
    <name type="common">Abyssinian banana</name>
    <name type="synonym">Musa ensete</name>
    <dbReference type="NCBI Taxonomy" id="4639"/>
    <lineage>
        <taxon>Eukaryota</taxon>
        <taxon>Viridiplantae</taxon>
        <taxon>Streptophyta</taxon>
        <taxon>Embryophyta</taxon>
        <taxon>Tracheophyta</taxon>
        <taxon>Spermatophyta</taxon>
        <taxon>Magnoliopsida</taxon>
        <taxon>Liliopsida</taxon>
        <taxon>Zingiberales</taxon>
        <taxon>Musaceae</taxon>
        <taxon>Ensete</taxon>
    </lineage>
</organism>
<protein>
    <submittedName>
        <fullName evidence="2">Uncharacterized protein</fullName>
    </submittedName>
</protein>
<feature type="compositionally biased region" description="Basic and acidic residues" evidence="1">
    <location>
        <begin position="36"/>
        <end position="53"/>
    </location>
</feature>
<accession>A0A426ZX13</accession>
<dbReference type="EMBL" id="AMZH03004670">
    <property type="protein sequence ID" value="RRT68518.1"/>
    <property type="molecule type" value="Genomic_DNA"/>
</dbReference>
<evidence type="ECO:0000313" key="3">
    <source>
        <dbReference type="Proteomes" id="UP000287651"/>
    </source>
</evidence>
<dbReference type="Proteomes" id="UP000287651">
    <property type="component" value="Unassembled WGS sequence"/>
</dbReference>
<feature type="region of interest" description="Disordered" evidence="1">
    <location>
        <begin position="1"/>
        <end position="86"/>
    </location>
</feature>
<gene>
    <name evidence="2" type="ORF">B296_00024520</name>
</gene>
<evidence type="ECO:0000313" key="2">
    <source>
        <dbReference type="EMBL" id="RRT68518.1"/>
    </source>
</evidence>
<reference evidence="2 3" key="1">
    <citation type="journal article" date="2014" name="Agronomy (Basel)">
        <title>A Draft Genome Sequence for Ensete ventricosum, the Drought-Tolerant Tree Against Hunger.</title>
        <authorList>
            <person name="Harrison J."/>
            <person name="Moore K.A."/>
            <person name="Paszkiewicz K."/>
            <person name="Jones T."/>
            <person name="Grant M."/>
            <person name="Ambacheew D."/>
            <person name="Muzemil S."/>
            <person name="Studholme D.J."/>
        </authorList>
    </citation>
    <scope>NUCLEOTIDE SEQUENCE [LARGE SCALE GENOMIC DNA]</scope>
</reference>
<dbReference type="AlphaFoldDB" id="A0A426ZX13"/>